<name>A0AAD5JLJ4_ACENE</name>
<sequence length="161" mass="18908">MILGMIAITNSQENRREIHVEEPLKSAMKRRLILVSIRATKYMRKSQRRTKRMKSQKRRRMMMATITSREIIGKPYIQHLNEFGEEEDLDNTKYDYYSSEPSSSAVSEPHLDDNFGHECNSKFMGEQEKDPYRRTAKVNDEDEADPGEKKEGYVERALILC</sequence>
<gene>
    <name evidence="2" type="ORF">LWI28_004871</name>
</gene>
<comment type="caution">
    <text evidence="2">The sequence shown here is derived from an EMBL/GenBank/DDBJ whole genome shotgun (WGS) entry which is preliminary data.</text>
</comment>
<reference evidence="2" key="1">
    <citation type="journal article" date="2022" name="Plant J.">
        <title>Strategies of tolerance reflected in two North American maple genomes.</title>
        <authorList>
            <person name="McEvoy S.L."/>
            <person name="Sezen U.U."/>
            <person name="Trouern-Trend A."/>
            <person name="McMahon S.M."/>
            <person name="Schaberg P.G."/>
            <person name="Yang J."/>
            <person name="Wegrzyn J.L."/>
            <person name="Swenson N.G."/>
        </authorList>
    </citation>
    <scope>NUCLEOTIDE SEQUENCE</scope>
    <source>
        <strain evidence="2">91603</strain>
    </source>
</reference>
<evidence type="ECO:0000313" key="2">
    <source>
        <dbReference type="EMBL" id="KAI9194294.1"/>
    </source>
</evidence>
<accession>A0AAD5JLJ4</accession>
<evidence type="ECO:0000313" key="3">
    <source>
        <dbReference type="Proteomes" id="UP001064489"/>
    </source>
</evidence>
<evidence type="ECO:0000256" key="1">
    <source>
        <dbReference type="SAM" id="MobiDB-lite"/>
    </source>
</evidence>
<dbReference type="EMBL" id="JAJSOW010000003">
    <property type="protein sequence ID" value="KAI9194294.1"/>
    <property type="molecule type" value="Genomic_DNA"/>
</dbReference>
<reference evidence="2" key="2">
    <citation type="submission" date="2023-02" db="EMBL/GenBank/DDBJ databases">
        <authorList>
            <person name="Swenson N.G."/>
            <person name="Wegrzyn J.L."/>
            <person name="Mcevoy S.L."/>
        </authorList>
    </citation>
    <scope>NUCLEOTIDE SEQUENCE</scope>
    <source>
        <strain evidence="2">91603</strain>
        <tissue evidence="2">Leaf</tissue>
    </source>
</reference>
<dbReference type="Proteomes" id="UP001064489">
    <property type="component" value="Chromosome 1"/>
</dbReference>
<feature type="compositionally biased region" description="Basic and acidic residues" evidence="1">
    <location>
        <begin position="109"/>
        <end position="139"/>
    </location>
</feature>
<organism evidence="2 3">
    <name type="scientific">Acer negundo</name>
    <name type="common">Box elder</name>
    <dbReference type="NCBI Taxonomy" id="4023"/>
    <lineage>
        <taxon>Eukaryota</taxon>
        <taxon>Viridiplantae</taxon>
        <taxon>Streptophyta</taxon>
        <taxon>Embryophyta</taxon>
        <taxon>Tracheophyta</taxon>
        <taxon>Spermatophyta</taxon>
        <taxon>Magnoliopsida</taxon>
        <taxon>eudicotyledons</taxon>
        <taxon>Gunneridae</taxon>
        <taxon>Pentapetalae</taxon>
        <taxon>rosids</taxon>
        <taxon>malvids</taxon>
        <taxon>Sapindales</taxon>
        <taxon>Sapindaceae</taxon>
        <taxon>Hippocastanoideae</taxon>
        <taxon>Acereae</taxon>
        <taxon>Acer</taxon>
    </lineage>
</organism>
<feature type="region of interest" description="Disordered" evidence="1">
    <location>
        <begin position="93"/>
        <end position="151"/>
    </location>
</feature>
<protein>
    <submittedName>
        <fullName evidence="2">Uncharacterized protein</fullName>
    </submittedName>
</protein>
<keyword evidence="3" id="KW-1185">Reference proteome</keyword>
<proteinExistence type="predicted"/>
<feature type="compositionally biased region" description="Low complexity" evidence="1">
    <location>
        <begin position="98"/>
        <end position="108"/>
    </location>
</feature>
<dbReference type="AlphaFoldDB" id="A0AAD5JLJ4"/>